<comment type="caution">
    <text evidence="9">The sequence shown here is derived from an EMBL/GenBank/DDBJ whole genome shotgun (WGS) entry which is preliminary data.</text>
</comment>
<dbReference type="PANTHER" id="PTHR30457:SF12">
    <property type="entry name" value="5'_3'-NUCLEOTIDASE SURE"/>
    <property type="match status" value="1"/>
</dbReference>
<gene>
    <name evidence="7 9" type="primary">surE</name>
    <name evidence="9" type="ORF">AAA081_07695</name>
</gene>
<feature type="domain" description="Survival protein SurE-like phosphatase/nucleotidase" evidence="8">
    <location>
        <begin position="3"/>
        <end position="190"/>
    </location>
</feature>
<dbReference type="GO" id="GO:0008254">
    <property type="term" value="F:3'-nucleotidase activity"/>
    <property type="evidence" value="ECO:0007669"/>
    <property type="project" value="UniProtKB-EC"/>
</dbReference>
<accession>A0ABV1J7J5</accession>
<evidence type="ECO:0000256" key="5">
    <source>
        <dbReference type="ARBA" id="ARBA00022741"/>
    </source>
</evidence>
<dbReference type="GO" id="GO:0008253">
    <property type="term" value="F:5'-nucleotidase activity"/>
    <property type="evidence" value="ECO:0007669"/>
    <property type="project" value="UniProtKB-EC"/>
</dbReference>
<comment type="function">
    <text evidence="7">Nucleotidase that shows phosphatase activity on nucleoside 5'-monophosphates.</text>
</comment>
<comment type="similarity">
    <text evidence="2 7">Belongs to the SurE nucleotidase family.</text>
</comment>
<evidence type="ECO:0000256" key="2">
    <source>
        <dbReference type="ARBA" id="ARBA00011062"/>
    </source>
</evidence>
<comment type="subcellular location">
    <subcellularLocation>
        <location evidence="7">Cytoplasm</location>
    </subcellularLocation>
</comment>
<keyword evidence="4 7" id="KW-0479">Metal-binding</keyword>
<evidence type="ECO:0000313" key="9">
    <source>
        <dbReference type="EMBL" id="MEQ3354171.1"/>
    </source>
</evidence>
<evidence type="ECO:0000256" key="1">
    <source>
        <dbReference type="ARBA" id="ARBA00000815"/>
    </source>
</evidence>
<evidence type="ECO:0000313" key="10">
    <source>
        <dbReference type="Proteomes" id="UP001481872"/>
    </source>
</evidence>
<dbReference type="SUPFAM" id="SSF64167">
    <property type="entry name" value="SurE-like"/>
    <property type="match status" value="1"/>
</dbReference>
<dbReference type="PANTHER" id="PTHR30457">
    <property type="entry name" value="5'-NUCLEOTIDASE SURE"/>
    <property type="match status" value="1"/>
</dbReference>
<evidence type="ECO:0000256" key="6">
    <source>
        <dbReference type="ARBA" id="ARBA00022801"/>
    </source>
</evidence>
<dbReference type="HAMAP" id="MF_00060">
    <property type="entry name" value="SurE"/>
    <property type="match status" value="1"/>
</dbReference>
<evidence type="ECO:0000256" key="4">
    <source>
        <dbReference type="ARBA" id="ARBA00022723"/>
    </source>
</evidence>
<keyword evidence="5 7" id="KW-0547">Nucleotide-binding</keyword>
<protein>
    <recommendedName>
        <fullName evidence="7">5'-nucleotidase SurE</fullName>
        <ecNumber evidence="7">3.1.3.5</ecNumber>
    </recommendedName>
    <alternativeName>
        <fullName evidence="7">Nucleoside 5'-monophosphate phosphohydrolase</fullName>
    </alternativeName>
</protein>
<dbReference type="Gene3D" id="3.40.1210.10">
    <property type="entry name" value="Survival protein SurE-like phosphatase/nucleotidase"/>
    <property type="match status" value="1"/>
</dbReference>
<dbReference type="InterPro" id="IPR002828">
    <property type="entry name" value="SurE-like_Pase/nucleotidase"/>
</dbReference>
<dbReference type="NCBIfam" id="TIGR00087">
    <property type="entry name" value="surE"/>
    <property type="match status" value="1"/>
</dbReference>
<comment type="catalytic activity">
    <reaction evidence="1 7">
        <text>a ribonucleoside 5'-phosphate + H2O = a ribonucleoside + phosphate</text>
        <dbReference type="Rhea" id="RHEA:12484"/>
        <dbReference type="ChEBI" id="CHEBI:15377"/>
        <dbReference type="ChEBI" id="CHEBI:18254"/>
        <dbReference type="ChEBI" id="CHEBI:43474"/>
        <dbReference type="ChEBI" id="CHEBI:58043"/>
        <dbReference type="EC" id="3.1.3.5"/>
    </reaction>
</comment>
<keyword evidence="10" id="KW-1185">Reference proteome</keyword>
<proteinExistence type="inferred from homology"/>
<dbReference type="RefSeq" id="WP_148474042.1">
    <property type="nucleotide sequence ID" value="NZ_JAOQJD010000013.1"/>
</dbReference>
<dbReference type="Pfam" id="PF01975">
    <property type="entry name" value="SurE"/>
    <property type="match status" value="1"/>
</dbReference>
<sequence length="252" mass="27720">MKILLTNDDGYFAPGIQALAKVLAEEHEVVVIAPEEEHSGQSHAITIKHSLIVKPVEIEGVDVEAYSVSGTPADCVRAGLDKIVPWKPDVIFSGCNAGYNAGMDIIYSGTVSAAMEGVLLGIPSVAVSARWVKGRCRYDTAASVAKKIFDKVKKPFLSSAKPMVLNINVPYLDEDELKGLRVAEIGDNAYDYYFEEEVDGERRLSLKGRSTMEHAPGTDRYYLERDFVTVTPVIYGLADAEEMDRLKSWLDD</sequence>
<comment type="cofactor">
    <cofactor evidence="7">
        <name>a divalent metal cation</name>
        <dbReference type="ChEBI" id="CHEBI:60240"/>
    </cofactor>
    <text evidence="7">Binds 1 divalent metal cation per subunit.</text>
</comment>
<feature type="binding site" evidence="7">
    <location>
        <position position="9"/>
    </location>
    <ligand>
        <name>a divalent metal cation</name>
        <dbReference type="ChEBI" id="CHEBI:60240"/>
    </ligand>
</feature>
<evidence type="ECO:0000256" key="7">
    <source>
        <dbReference type="HAMAP-Rule" id="MF_00060"/>
    </source>
</evidence>
<feature type="binding site" evidence="7">
    <location>
        <position position="39"/>
    </location>
    <ligand>
        <name>a divalent metal cation</name>
        <dbReference type="ChEBI" id="CHEBI:60240"/>
    </ligand>
</feature>
<keyword evidence="6 7" id="KW-0378">Hydrolase</keyword>
<evidence type="ECO:0000259" key="8">
    <source>
        <dbReference type="Pfam" id="PF01975"/>
    </source>
</evidence>
<dbReference type="InterPro" id="IPR036523">
    <property type="entry name" value="SurE-like_sf"/>
</dbReference>
<dbReference type="EC" id="3.1.3.5" evidence="7"/>
<dbReference type="InterPro" id="IPR030048">
    <property type="entry name" value="SurE"/>
</dbReference>
<keyword evidence="3 7" id="KW-0963">Cytoplasm</keyword>
<dbReference type="EMBL" id="JBBNPS010000027">
    <property type="protein sequence ID" value="MEQ3354171.1"/>
    <property type="molecule type" value="Genomic_DNA"/>
</dbReference>
<organism evidence="9 10">
    <name type="scientific">Aedoeadaptatus acetigenes</name>
    <dbReference type="NCBI Taxonomy" id="2981723"/>
    <lineage>
        <taxon>Bacteria</taxon>
        <taxon>Bacillati</taxon>
        <taxon>Bacillota</taxon>
        <taxon>Tissierellia</taxon>
        <taxon>Tissierellales</taxon>
        <taxon>Peptoniphilaceae</taxon>
        <taxon>Aedoeadaptatus</taxon>
    </lineage>
</organism>
<feature type="binding site" evidence="7">
    <location>
        <position position="96"/>
    </location>
    <ligand>
        <name>a divalent metal cation</name>
        <dbReference type="ChEBI" id="CHEBI:60240"/>
    </ligand>
</feature>
<dbReference type="Proteomes" id="UP001481872">
    <property type="component" value="Unassembled WGS sequence"/>
</dbReference>
<feature type="binding site" evidence="7">
    <location>
        <position position="8"/>
    </location>
    <ligand>
        <name>a divalent metal cation</name>
        <dbReference type="ChEBI" id="CHEBI:60240"/>
    </ligand>
</feature>
<evidence type="ECO:0000256" key="3">
    <source>
        <dbReference type="ARBA" id="ARBA00022490"/>
    </source>
</evidence>
<name>A0ABV1J7J5_9FIRM</name>
<reference evidence="9 10" key="1">
    <citation type="submission" date="2024-04" db="EMBL/GenBank/DDBJ databases">
        <title>Human intestinal bacterial collection.</title>
        <authorList>
            <person name="Pauvert C."/>
            <person name="Hitch T.C.A."/>
            <person name="Clavel T."/>
        </authorList>
    </citation>
    <scope>NUCLEOTIDE SEQUENCE [LARGE SCALE GENOMIC DNA]</scope>
    <source>
        <strain evidence="9 10">CLA-SR-H026</strain>
    </source>
</reference>